<dbReference type="Gramene" id="Zm00001eb245860_T001">
    <property type="protein sequence ID" value="Zm00001eb245860_P001"/>
    <property type="gene ID" value="Zm00001eb245860"/>
</dbReference>
<protein>
    <submittedName>
        <fullName evidence="2">Uncharacterized protein</fullName>
    </submittedName>
</protein>
<dbReference type="EnsemblPlants" id="Zm00001eb245860_T001">
    <property type="protein sequence ID" value="Zm00001eb245860_P001"/>
    <property type="gene ID" value="Zm00001eb245860"/>
</dbReference>
<evidence type="ECO:0000313" key="2">
    <source>
        <dbReference type="EnsemblPlants" id="Zm00001eb245860_P001"/>
    </source>
</evidence>
<evidence type="ECO:0000256" key="1">
    <source>
        <dbReference type="ARBA" id="ARBA00022679"/>
    </source>
</evidence>
<name>A0A804PKH9_MAIZE</name>
<dbReference type="InParanoid" id="A0A804PKH9"/>
<dbReference type="Proteomes" id="UP000007305">
    <property type="component" value="Chromosome 5"/>
</dbReference>
<dbReference type="PANTHER" id="PTHR48045">
    <property type="entry name" value="UDP-GLYCOSYLTRANSFERASE 72B1"/>
    <property type="match status" value="1"/>
</dbReference>
<dbReference type="PANTHER" id="PTHR48045:SF31">
    <property type="entry name" value="UDP-GLYCOSYLTRANSFERASE 76B1-LIKE"/>
    <property type="match status" value="1"/>
</dbReference>
<dbReference type="AlphaFoldDB" id="A0A804PKH9"/>
<evidence type="ECO:0000313" key="3">
    <source>
        <dbReference type="Proteomes" id="UP000007305"/>
    </source>
</evidence>
<dbReference type="SUPFAM" id="SSF53756">
    <property type="entry name" value="UDP-Glycosyltransferase/glycogen phosphorylase"/>
    <property type="match status" value="1"/>
</dbReference>
<dbReference type="Pfam" id="PF00201">
    <property type="entry name" value="UDPGT"/>
    <property type="match status" value="1"/>
</dbReference>
<sequence length="122" mass="13156">MDVGPNNRIVRGWVPQRSILAHKAVGGFMSHCGWNFVMESLAAGKAGADVVGIAEVEEKVRELMDVECKAAKWMLERAAWAQQVAKSAVSHSGTSATTLLKLVEELQETYDDGVVGKCANIV</sequence>
<dbReference type="GO" id="GO:0008194">
    <property type="term" value="F:UDP-glycosyltransferase activity"/>
    <property type="evidence" value="ECO:0007669"/>
    <property type="project" value="InterPro"/>
</dbReference>
<dbReference type="Gene3D" id="3.40.50.2000">
    <property type="entry name" value="Glycogen Phosphorylase B"/>
    <property type="match status" value="1"/>
</dbReference>
<keyword evidence="1" id="KW-0808">Transferase</keyword>
<reference evidence="3" key="1">
    <citation type="journal article" date="2009" name="Science">
        <title>The B73 maize genome: complexity, diversity, and dynamics.</title>
        <authorList>
            <person name="Schnable P.S."/>
            <person name="Ware D."/>
            <person name="Fulton R.S."/>
            <person name="Stein J.C."/>
            <person name="Wei F."/>
            <person name="Pasternak S."/>
            <person name="Liang C."/>
            <person name="Zhang J."/>
            <person name="Fulton L."/>
            <person name="Graves T.A."/>
            <person name="Minx P."/>
            <person name="Reily A.D."/>
            <person name="Courtney L."/>
            <person name="Kruchowski S.S."/>
            <person name="Tomlinson C."/>
            <person name="Strong C."/>
            <person name="Delehaunty K."/>
            <person name="Fronick C."/>
            <person name="Courtney B."/>
            <person name="Rock S.M."/>
            <person name="Belter E."/>
            <person name="Du F."/>
            <person name="Kim K."/>
            <person name="Abbott R.M."/>
            <person name="Cotton M."/>
            <person name="Levy A."/>
            <person name="Marchetto P."/>
            <person name="Ochoa K."/>
            <person name="Jackson S.M."/>
            <person name="Gillam B."/>
            <person name="Chen W."/>
            <person name="Yan L."/>
            <person name="Higginbotham J."/>
            <person name="Cardenas M."/>
            <person name="Waligorski J."/>
            <person name="Applebaum E."/>
            <person name="Phelps L."/>
            <person name="Falcone J."/>
            <person name="Kanchi K."/>
            <person name="Thane T."/>
            <person name="Scimone A."/>
            <person name="Thane N."/>
            <person name="Henke J."/>
            <person name="Wang T."/>
            <person name="Ruppert J."/>
            <person name="Shah N."/>
            <person name="Rotter K."/>
            <person name="Hodges J."/>
            <person name="Ingenthron E."/>
            <person name="Cordes M."/>
            <person name="Kohlberg S."/>
            <person name="Sgro J."/>
            <person name="Delgado B."/>
            <person name="Mead K."/>
            <person name="Chinwalla A."/>
            <person name="Leonard S."/>
            <person name="Crouse K."/>
            <person name="Collura K."/>
            <person name="Kudrna D."/>
            <person name="Currie J."/>
            <person name="He R."/>
            <person name="Angelova A."/>
            <person name="Rajasekar S."/>
            <person name="Mueller T."/>
            <person name="Lomeli R."/>
            <person name="Scara G."/>
            <person name="Ko A."/>
            <person name="Delaney K."/>
            <person name="Wissotski M."/>
            <person name="Lopez G."/>
            <person name="Campos D."/>
            <person name="Braidotti M."/>
            <person name="Ashley E."/>
            <person name="Golser W."/>
            <person name="Kim H."/>
            <person name="Lee S."/>
            <person name="Lin J."/>
            <person name="Dujmic Z."/>
            <person name="Kim W."/>
            <person name="Talag J."/>
            <person name="Zuccolo A."/>
            <person name="Fan C."/>
            <person name="Sebastian A."/>
            <person name="Kramer M."/>
            <person name="Spiegel L."/>
            <person name="Nascimento L."/>
            <person name="Zutavern T."/>
            <person name="Miller B."/>
            <person name="Ambroise C."/>
            <person name="Muller S."/>
            <person name="Spooner W."/>
            <person name="Narechania A."/>
            <person name="Ren L."/>
            <person name="Wei S."/>
            <person name="Kumari S."/>
            <person name="Faga B."/>
            <person name="Levy M.J."/>
            <person name="McMahan L."/>
            <person name="Van Buren P."/>
            <person name="Vaughn M.W."/>
            <person name="Ying K."/>
            <person name="Yeh C.-T."/>
            <person name="Emrich S.J."/>
            <person name="Jia Y."/>
            <person name="Kalyanaraman A."/>
            <person name="Hsia A.-P."/>
            <person name="Barbazuk W.B."/>
            <person name="Baucom R.S."/>
            <person name="Brutnell T.P."/>
            <person name="Carpita N.C."/>
            <person name="Chaparro C."/>
            <person name="Chia J.-M."/>
            <person name="Deragon J.-M."/>
            <person name="Estill J.C."/>
            <person name="Fu Y."/>
            <person name="Jeddeloh J.A."/>
            <person name="Han Y."/>
            <person name="Lee H."/>
            <person name="Li P."/>
            <person name="Lisch D.R."/>
            <person name="Liu S."/>
            <person name="Liu Z."/>
            <person name="Nagel D.H."/>
            <person name="McCann M.C."/>
            <person name="SanMiguel P."/>
            <person name="Myers A.M."/>
            <person name="Nettleton D."/>
            <person name="Nguyen J."/>
            <person name="Penning B.W."/>
            <person name="Ponnala L."/>
            <person name="Schneider K.L."/>
            <person name="Schwartz D.C."/>
            <person name="Sharma A."/>
            <person name="Soderlund C."/>
            <person name="Springer N.M."/>
            <person name="Sun Q."/>
            <person name="Wang H."/>
            <person name="Waterman M."/>
            <person name="Westerman R."/>
            <person name="Wolfgruber T.K."/>
            <person name="Yang L."/>
            <person name="Yu Y."/>
            <person name="Zhang L."/>
            <person name="Zhou S."/>
            <person name="Zhu Q."/>
            <person name="Bennetzen J.L."/>
            <person name="Dawe R.K."/>
            <person name="Jiang J."/>
            <person name="Jiang N."/>
            <person name="Presting G.G."/>
            <person name="Wessler S.R."/>
            <person name="Aluru S."/>
            <person name="Martienssen R.A."/>
            <person name="Clifton S.W."/>
            <person name="McCombie W.R."/>
            <person name="Wing R.A."/>
            <person name="Wilson R.K."/>
        </authorList>
    </citation>
    <scope>NUCLEOTIDE SEQUENCE [LARGE SCALE GENOMIC DNA]</scope>
    <source>
        <strain evidence="3">cv. B73</strain>
    </source>
</reference>
<keyword evidence="3" id="KW-1185">Reference proteome</keyword>
<accession>A0A804PKH9</accession>
<reference evidence="2" key="2">
    <citation type="submission" date="2019-07" db="EMBL/GenBank/DDBJ databases">
        <authorList>
            <person name="Seetharam A."/>
            <person name="Woodhouse M."/>
            <person name="Cannon E."/>
        </authorList>
    </citation>
    <scope>NUCLEOTIDE SEQUENCE [LARGE SCALE GENOMIC DNA]</scope>
    <source>
        <strain evidence="2">cv. B73</strain>
    </source>
</reference>
<dbReference type="InterPro" id="IPR002213">
    <property type="entry name" value="UDP_glucos_trans"/>
</dbReference>
<proteinExistence type="predicted"/>
<organism evidence="2 3">
    <name type="scientific">Zea mays</name>
    <name type="common">Maize</name>
    <dbReference type="NCBI Taxonomy" id="4577"/>
    <lineage>
        <taxon>Eukaryota</taxon>
        <taxon>Viridiplantae</taxon>
        <taxon>Streptophyta</taxon>
        <taxon>Embryophyta</taxon>
        <taxon>Tracheophyta</taxon>
        <taxon>Spermatophyta</taxon>
        <taxon>Magnoliopsida</taxon>
        <taxon>Liliopsida</taxon>
        <taxon>Poales</taxon>
        <taxon>Poaceae</taxon>
        <taxon>PACMAD clade</taxon>
        <taxon>Panicoideae</taxon>
        <taxon>Andropogonodae</taxon>
        <taxon>Andropogoneae</taxon>
        <taxon>Tripsacinae</taxon>
        <taxon>Zea</taxon>
    </lineage>
</organism>
<reference evidence="2" key="3">
    <citation type="submission" date="2021-05" db="UniProtKB">
        <authorList>
            <consortium name="EnsemblPlants"/>
        </authorList>
    </citation>
    <scope>IDENTIFICATION</scope>
    <source>
        <strain evidence="2">cv. B73</strain>
    </source>
</reference>